<accession>A0ABY7TC04</accession>
<name>A0ABY7TC04_9SPHI</name>
<protein>
    <submittedName>
        <fullName evidence="4">TPM domain-containing protein</fullName>
    </submittedName>
</protein>
<dbReference type="PANTHER" id="PTHR30373:SF2">
    <property type="entry name" value="UPF0603 PROTEIN YGCG"/>
    <property type="match status" value="1"/>
</dbReference>
<keyword evidence="2" id="KW-0472">Membrane</keyword>
<feature type="transmembrane region" description="Helical" evidence="2">
    <location>
        <begin position="233"/>
        <end position="255"/>
    </location>
</feature>
<organism evidence="4 5">
    <name type="scientific">Mucilaginibacter jinjuensis</name>
    <dbReference type="NCBI Taxonomy" id="1176721"/>
    <lineage>
        <taxon>Bacteria</taxon>
        <taxon>Pseudomonadati</taxon>
        <taxon>Bacteroidota</taxon>
        <taxon>Sphingobacteriia</taxon>
        <taxon>Sphingobacteriales</taxon>
        <taxon>Sphingobacteriaceae</taxon>
        <taxon>Mucilaginibacter</taxon>
    </lineage>
</organism>
<dbReference type="EMBL" id="CP117167">
    <property type="protein sequence ID" value="WCT13719.1"/>
    <property type="molecule type" value="Genomic_DNA"/>
</dbReference>
<keyword evidence="5" id="KW-1185">Reference proteome</keyword>
<dbReference type="Proteomes" id="UP001216139">
    <property type="component" value="Chromosome"/>
</dbReference>
<evidence type="ECO:0000256" key="1">
    <source>
        <dbReference type="SAM" id="MobiDB-lite"/>
    </source>
</evidence>
<evidence type="ECO:0000313" key="5">
    <source>
        <dbReference type="Proteomes" id="UP001216139"/>
    </source>
</evidence>
<proteinExistence type="predicted"/>
<dbReference type="InterPro" id="IPR007621">
    <property type="entry name" value="TPM_dom"/>
</dbReference>
<keyword evidence="2" id="KW-1133">Transmembrane helix</keyword>
<feature type="compositionally biased region" description="Low complexity" evidence="1">
    <location>
        <begin position="466"/>
        <end position="483"/>
    </location>
</feature>
<evidence type="ECO:0000313" key="4">
    <source>
        <dbReference type="EMBL" id="WCT13719.1"/>
    </source>
</evidence>
<sequence>MIINKLLIRLSFIVLLCLFAYDGGAQTVYKTVNDIPNPKVDRTGSVSNPDGILSEPETDSLNRLLTQLEQKQGVETAVVVIHNFNTDQDDFNFAVNLFKLWGIGRKKANNGLLLLVATDRKAYRFITGYGLEGLLPDADLKLIGEHQMVPAFKQGNYGEGVVNAITTISNYLNQPANHKELADLLAKSKQKIAWQLPAAISGLLIIILIWVLRVINKRKAITHKIKQAKKLSAYDIIATVIGVILFLGIIAIVIISGLNKFAWFKALPVQNVPWLVYDVSALIILTKYLGNLGIIRRQHQDDFNFNEAEKSYLKATWWCIVFSPPVIIVLLIEYIRLRNSAKRFTAIADAAGKSMIRVDRDVNREGKPYLSPGQRTEEKLDVYCYDIWVSASNDKEFKVIQNQGSSFGSHDVCPQCGFKTLKKAETEVLVHPTHTKEGEGKKVRHCEQCDYEELIKMVVIATLSQSNSSSSSDSGSSSSSDSGSYGGGDTGGGGAGGTW</sequence>
<dbReference type="PANTHER" id="PTHR30373">
    <property type="entry name" value="UPF0603 PROTEIN YGCG"/>
    <property type="match status" value="1"/>
</dbReference>
<dbReference type="RefSeq" id="WP_273632026.1">
    <property type="nucleotide sequence ID" value="NZ_CP117167.1"/>
</dbReference>
<feature type="region of interest" description="Disordered" evidence="1">
    <location>
        <begin position="466"/>
        <end position="499"/>
    </location>
</feature>
<gene>
    <name evidence="4" type="ORF">PQO05_07195</name>
</gene>
<feature type="compositionally biased region" description="Gly residues" evidence="1">
    <location>
        <begin position="484"/>
        <end position="499"/>
    </location>
</feature>
<evidence type="ECO:0000256" key="2">
    <source>
        <dbReference type="SAM" id="Phobius"/>
    </source>
</evidence>
<evidence type="ECO:0000259" key="3">
    <source>
        <dbReference type="Pfam" id="PF04536"/>
    </source>
</evidence>
<feature type="transmembrane region" description="Helical" evidence="2">
    <location>
        <begin position="315"/>
        <end position="335"/>
    </location>
</feature>
<keyword evidence="2" id="KW-0812">Transmembrane</keyword>
<feature type="domain" description="TPM" evidence="3">
    <location>
        <begin position="46"/>
        <end position="170"/>
    </location>
</feature>
<feature type="transmembrane region" description="Helical" evidence="2">
    <location>
        <begin position="275"/>
        <end position="294"/>
    </location>
</feature>
<dbReference type="Gene3D" id="3.10.310.50">
    <property type="match status" value="1"/>
</dbReference>
<dbReference type="Pfam" id="PF04536">
    <property type="entry name" value="TPM_phosphatase"/>
    <property type="match status" value="1"/>
</dbReference>
<reference evidence="4 5" key="1">
    <citation type="submission" date="2023-02" db="EMBL/GenBank/DDBJ databases">
        <title>Genome sequence of Mucilaginibacter jinjuensis strain KACC 16571.</title>
        <authorList>
            <person name="Kim S."/>
            <person name="Heo J."/>
            <person name="Kwon S.-W."/>
        </authorList>
    </citation>
    <scope>NUCLEOTIDE SEQUENCE [LARGE SCALE GENOMIC DNA]</scope>
    <source>
        <strain evidence="4 5">KACC 16571</strain>
    </source>
</reference>
<feature type="transmembrane region" description="Helical" evidence="2">
    <location>
        <begin position="192"/>
        <end position="212"/>
    </location>
</feature>